<evidence type="ECO:0000259" key="4">
    <source>
        <dbReference type="PROSITE" id="PS50975"/>
    </source>
</evidence>
<evidence type="ECO:0000256" key="2">
    <source>
        <dbReference type="ARBA" id="ARBA00022598"/>
    </source>
</evidence>
<evidence type="ECO:0000256" key="1">
    <source>
        <dbReference type="ARBA" id="ARBA00010871"/>
    </source>
</evidence>
<dbReference type="EMBL" id="JAFBBK010000001">
    <property type="protein sequence ID" value="MBM7413873.1"/>
    <property type="molecule type" value="Genomic_DNA"/>
</dbReference>
<feature type="domain" description="ATP-grasp" evidence="4">
    <location>
        <begin position="138"/>
        <end position="353"/>
    </location>
</feature>
<protein>
    <submittedName>
        <fullName evidence="5">D-alanine-D-alanine ligase</fullName>
        <ecNumber evidence="5">6.3.2.4</ecNumber>
    </submittedName>
</protein>
<dbReference type="InterPro" id="IPR011761">
    <property type="entry name" value="ATP-grasp"/>
</dbReference>
<dbReference type="PANTHER" id="PTHR23132:SF23">
    <property type="entry name" value="D-ALANINE--D-ALANINE LIGASE B"/>
    <property type="match status" value="1"/>
</dbReference>
<keyword evidence="2 5" id="KW-0436">Ligase</keyword>
<dbReference type="Pfam" id="PF07478">
    <property type="entry name" value="Dala_Dala_lig_C"/>
    <property type="match status" value="1"/>
</dbReference>
<dbReference type="Gene3D" id="3.40.50.20">
    <property type="match status" value="1"/>
</dbReference>
<dbReference type="PROSITE" id="PS50975">
    <property type="entry name" value="ATP_GRASP"/>
    <property type="match status" value="1"/>
</dbReference>
<dbReference type="InterPro" id="IPR013815">
    <property type="entry name" value="ATP_grasp_subdomain_1"/>
</dbReference>
<evidence type="ECO:0000313" key="6">
    <source>
        <dbReference type="Proteomes" id="UP000703038"/>
    </source>
</evidence>
<accession>A0ABS2KPH3</accession>
<dbReference type="Gene3D" id="3.30.1490.20">
    <property type="entry name" value="ATP-grasp fold, A domain"/>
    <property type="match status" value="1"/>
</dbReference>
<dbReference type="GO" id="GO:0008716">
    <property type="term" value="F:D-alanine-D-alanine ligase activity"/>
    <property type="evidence" value="ECO:0007669"/>
    <property type="project" value="UniProtKB-EC"/>
</dbReference>
<dbReference type="Proteomes" id="UP000703038">
    <property type="component" value="Unassembled WGS sequence"/>
</dbReference>
<sequence>MTDDTAPAHPTARVTVLHLAGSAEDEFHSDLSRVYASDALTALADPARYEFHVALVSPDRTWRFPVDLTDDAVAAAPPLTLADALHHIEALGVDVVVPQMFCLPGMTSYRALVDVAGLALLGNTADVMAVAADKALTRAVVAAAGVPVPEGHVVVVPTDAPRSGTGSPVSLPAVVKPVDSDNSVGVALARTPDEYTDALADAARFSRRVLVERYVELGREVRCGIVVVDGEPVCLPLEEYAVDADSRPIRTREDKLSRDEDGALYLVAKNATKAWIVPEDDPITERVHAMALECHRALGCRHYSLFDFRVDPDGRPWFLEAGLYCSYAQGSVVAVMAAAAGITLADLFAAGLRELSIEGAR</sequence>
<organism evidence="5 6">
    <name type="scientific">Rhodococcoides corynebacterioides</name>
    <dbReference type="NCBI Taxonomy" id="53972"/>
    <lineage>
        <taxon>Bacteria</taxon>
        <taxon>Bacillati</taxon>
        <taxon>Actinomycetota</taxon>
        <taxon>Actinomycetes</taxon>
        <taxon>Mycobacteriales</taxon>
        <taxon>Nocardiaceae</taxon>
        <taxon>Rhodococcoides</taxon>
    </lineage>
</organism>
<dbReference type="EC" id="6.3.2.4" evidence="5"/>
<name>A0ABS2KPH3_9NOCA</name>
<keyword evidence="3" id="KW-0067">ATP-binding</keyword>
<comment type="caution">
    <text evidence="5">The sequence shown here is derived from an EMBL/GenBank/DDBJ whole genome shotgun (WGS) entry which is preliminary data.</text>
</comment>
<reference evidence="5 6" key="1">
    <citation type="submission" date="2021-01" db="EMBL/GenBank/DDBJ databases">
        <title>Genomics of switchgrass bacterial isolates.</title>
        <authorList>
            <person name="Shade A."/>
        </authorList>
    </citation>
    <scope>NUCLEOTIDE SEQUENCE [LARGE SCALE GENOMIC DNA]</scope>
    <source>
        <strain evidence="5 6">PvP111</strain>
    </source>
</reference>
<dbReference type="RefSeq" id="WP_307806137.1">
    <property type="nucleotide sequence ID" value="NZ_JAFBBK010000001.1"/>
</dbReference>
<keyword evidence="3" id="KW-0547">Nucleotide-binding</keyword>
<keyword evidence="6" id="KW-1185">Reference proteome</keyword>
<dbReference type="InterPro" id="IPR011095">
    <property type="entry name" value="Dala_Dala_lig_C"/>
</dbReference>
<comment type="similarity">
    <text evidence="1">Belongs to the D-alanine--D-alanine ligase family.</text>
</comment>
<dbReference type="PANTHER" id="PTHR23132">
    <property type="entry name" value="D-ALANINE--D-ALANINE LIGASE"/>
    <property type="match status" value="1"/>
</dbReference>
<dbReference type="SUPFAM" id="SSF56059">
    <property type="entry name" value="Glutathione synthetase ATP-binding domain-like"/>
    <property type="match status" value="1"/>
</dbReference>
<evidence type="ECO:0000313" key="5">
    <source>
        <dbReference type="EMBL" id="MBM7413873.1"/>
    </source>
</evidence>
<evidence type="ECO:0000256" key="3">
    <source>
        <dbReference type="PROSITE-ProRule" id="PRU00409"/>
    </source>
</evidence>
<dbReference type="Gene3D" id="3.30.470.20">
    <property type="entry name" value="ATP-grasp fold, B domain"/>
    <property type="match status" value="1"/>
</dbReference>
<proteinExistence type="inferred from homology"/>
<gene>
    <name evidence="5" type="ORF">JOE42_000606</name>
</gene>